<protein>
    <submittedName>
        <fullName evidence="1">Uncharacterized protein</fullName>
    </submittedName>
</protein>
<sequence>MSLQVLGLQKFVFRPKIITKHKYGSRVVTKESVLSFKVPEVPTEVSYSQWLREDVNVSLPTGQIPADLHQPIGNPLWVVTALHVSVNKGVVVLLRVAENLVQDLRLGQAAVSQPHKRDHGELRKNNVLLHKPSLVLQRVRLVLFHNIPHGPEH</sequence>
<comment type="caution">
    <text evidence="1">The sequence shown here is derived from an EMBL/GenBank/DDBJ whole genome shotgun (WGS) entry which is preliminary data.</text>
</comment>
<organism evidence="1 2">
    <name type="scientific">Anguilla anguilla</name>
    <name type="common">European freshwater eel</name>
    <name type="synonym">Muraena anguilla</name>
    <dbReference type="NCBI Taxonomy" id="7936"/>
    <lineage>
        <taxon>Eukaryota</taxon>
        <taxon>Metazoa</taxon>
        <taxon>Chordata</taxon>
        <taxon>Craniata</taxon>
        <taxon>Vertebrata</taxon>
        <taxon>Euteleostomi</taxon>
        <taxon>Actinopterygii</taxon>
        <taxon>Neopterygii</taxon>
        <taxon>Teleostei</taxon>
        <taxon>Anguilliformes</taxon>
        <taxon>Anguillidae</taxon>
        <taxon>Anguilla</taxon>
    </lineage>
</organism>
<dbReference type="EMBL" id="JAFIRN010000007">
    <property type="protein sequence ID" value="KAG5846191.1"/>
    <property type="molecule type" value="Genomic_DNA"/>
</dbReference>
<dbReference type="AlphaFoldDB" id="A0A9D3RYK9"/>
<proteinExistence type="predicted"/>
<evidence type="ECO:0000313" key="2">
    <source>
        <dbReference type="Proteomes" id="UP001044222"/>
    </source>
</evidence>
<name>A0A9D3RYK9_ANGAN</name>
<accession>A0A9D3RYK9</accession>
<reference evidence="1" key="1">
    <citation type="submission" date="2021-01" db="EMBL/GenBank/DDBJ databases">
        <title>A chromosome-scale assembly of European eel, Anguilla anguilla.</title>
        <authorList>
            <person name="Henkel C."/>
            <person name="Jong-Raadsen S.A."/>
            <person name="Dufour S."/>
            <person name="Weltzien F.-A."/>
            <person name="Palstra A.P."/>
            <person name="Pelster B."/>
            <person name="Spaink H.P."/>
            <person name="Van Den Thillart G.E."/>
            <person name="Jansen H."/>
            <person name="Zahm M."/>
            <person name="Klopp C."/>
            <person name="Cedric C."/>
            <person name="Louis A."/>
            <person name="Berthelot C."/>
            <person name="Parey E."/>
            <person name="Roest Crollius H."/>
            <person name="Montfort J."/>
            <person name="Robinson-Rechavi M."/>
            <person name="Bucao C."/>
            <person name="Bouchez O."/>
            <person name="Gislard M."/>
            <person name="Lluch J."/>
            <person name="Milhes M."/>
            <person name="Lampietro C."/>
            <person name="Lopez Roques C."/>
            <person name="Donnadieu C."/>
            <person name="Braasch I."/>
            <person name="Desvignes T."/>
            <person name="Postlethwait J."/>
            <person name="Bobe J."/>
            <person name="Guiguen Y."/>
            <person name="Dirks R."/>
        </authorList>
    </citation>
    <scope>NUCLEOTIDE SEQUENCE</scope>
    <source>
        <strain evidence="1">Tag_6206</strain>
        <tissue evidence="1">Liver</tissue>
    </source>
</reference>
<evidence type="ECO:0000313" key="1">
    <source>
        <dbReference type="EMBL" id="KAG5846191.1"/>
    </source>
</evidence>
<dbReference type="Proteomes" id="UP001044222">
    <property type="component" value="Chromosome 7"/>
</dbReference>
<keyword evidence="2" id="KW-1185">Reference proteome</keyword>
<gene>
    <name evidence="1" type="ORF">ANANG_G00147180</name>
</gene>